<keyword evidence="4" id="KW-0732">Signal</keyword>
<keyword evidence="6" id="KW-0418">Kinase</keyword>
<dbReference type="OMA" id="ECADHTM"/>
<sequence length="749" mass="82422">MWKRILLLWCPLGALAALNESVSWGTLLPSRHPRNVTMTTLTTDCRGVNFTTTNDDDNTITFDGVVATNWTTEFPSCVWFPDGRVARGADVAAVDARGSLKFGYLYAIRNNLTIEHVEHLPSYASTILLDNLGIQTLHDDLSMDDRGRPVIANRVQMVSNAITTISGVRFPDTIDVLELSNNQIEHLGDLSRSRHITFLLVGFNRLQSLVDAIFPSSLLHFFPMYNNLTSLVDVRFPSALQTLDLQGNQLTSLANVSWPTNLLDLGLSFNAITSLDDAAFPSTLDQLQLAHNRITEVRANFPSSLSSLCLAGNPITAFYANNSQFELLSRLRNPNKSSLTYDMHRGVSGKWNFQGPCDIVLSTTLTNTTCVNHTHTRLLFDIFPICMLPDNEASTGSVSTPSEGYLHVVGVAAGGMLLLLTLLLTTTLYRRRATKWQSSTSHETHLQLQTPISIPNDVRFDPVLRSRRVPASDVERHAVLARGGCGIVYRASIHGSHPVAMKRILPTRADDPNVLEDFMAEIRLSARLEHPNIVAFVGMTWTSVYNLSAIYEFMSHGDLWQFLKRSHGLTWHGPGVSKASILQDVIAALVYLHALSPVVVHRDLKAKNVLLNDVYVAKLGDFGASRECADHTMTAEIGTVPWIAPEVLKGTRYSEKADIYSFGVLVSEVDTAKVPYSNLHDCCPSADGNSVALASANIAMRVVKGTLQPSFSPSCPSVVLDIARQCLSHDPDDRPSAAQLAAWLERLSL</sequence>
<dbReference type="GeneID" id="19951662"/>
<evidence type="ECO:0000256" key="2">
    <source>
        <dbReference type="ARBA" id="ARBA00022737"/>
    </source>
</evidence>
<dbReference type="GO" id="GO:0005524">
    <property type="term" value="F:ATP binding"/>
    <property type="evidence" value="ECO:0007669"/>
    <property type="project" value="InterPro"/>
</dbReference>
<gene>
    <name evidence="6" type="ORF">SDRG_10935</name>
</gene>
<feature type="transmembrane region" description="Helical" evidence="3">
    <location>
        <begin position="404"/>
        <end position="429"/>
    </location>
</feature>
<dbReference type="SUPFAM" id="SSF56112">
    <property type="entry name" value="Protein kinase-like (PK-like)"/>
    <property type="match status" value="1"/>
</dbReference>
<dbReference type="PROSITE" id="PS00108">
    <property type="entry name" value="PROTEIN_KINASE_ST"/>
    <property type="match status" value="1"/>
</dbReference>
<feature type="domain" description="Protein kinase" evidence="5">
    <location>
        <begin position="474"/>
        <end position="744"/>
    </location>
</feature>
<dbReference type="InterPro" id="IPR011009">
    <property type="entry name" value="Kinase-like_dom_sf"/>
</dbReference>
<dbReference type="PROSITE" id="PS51450">
    <property type="entry name" value="LRR"/>
    <property type="match status" value="2"/>
</dbReference>
<dbReference type="PROSITE" id="PS50011">
    <property type="entry name" value="PROTEIN_KINASE_DOM"/>
    <property type="match status" value="1"/>
</dbReference>
<keyword evidence="2" id="KW-0677">Repeat</keyword>
<dbReference type="RefSeq" id="XP_008615174.1">
    <property type="nucleotide sequence ID" value="XM_008616952.1"/>
</dbReference>
<evidence type="ECO:0000313" key="6">
    <source>
        <dbReference type="EMBL" id="EQC31333.1"/>
    </source>
</evidence>
<evidence type="ECO:0000259" key="5">
    <source>
        <dbReference type="PROSITE" id="PS50011"/>
    </source>
</evidence>
<keyword evidence="3" id="KW-0472">Membrane</keyword>
<dbReference type="AlphaFoldDB" id="T0RGC4"/>
<keyword evidence="6" id="KW-0808">Transferase</keyword>
<dbReference type="SUPFAM" id="SSF52058">
    <property type="entry name" value="L domain-like"/>
    <property type="match status" value="1"/>
</dbReference>
<dbReference type="VEuPathDB" id="FungiDB:SDRG_10935"/>
<reference evidence="6 7" key="1">
    <citation type="submission" date="2012-04" db="EMBL/GenBank/DDBJ databases">
        <title>The Genome Sequence of Saprolegnia declina VS20.</title>
        <authorList>
            <consortium name="The Broad Institute Genome Sequencing Platform"/>
            <person name="Russ C."/>
            <person name="Nusbaum C."/>
            <person name="Tyler B."/>
            <person name="van West P."/>
            <person name="Dieguez-Uribeondo J."/>
            <person name="de Bruijn I."/>
            <person name="Tripathy S."/>
            <person name="Jiang R."/>
            <person name="Young S.K."/>
            <person name="Zeng Q."/>
            <person name="Gargeya S."/>
            <person name="Fitzgerald M."/>
            <person name="Haas B."/>
            <person name="Abouelleil A."/>
            <person name="Alvarado L."/>
            <person name="Arachchi H.M."/>
            <person name="Berlin A."/>
            <person name="Chapman S.B."/>
            <person name="Goldberg J."/>
            <person name="Griggs A."/>
            <person name="Gujja S."/>
            <person name="Hansen M."/>
            <person name="Howarth C."/>
            <person name="Imamovic A."/>
            <person name="Larimer J."/>
            <person name="McCowen C."/>
            <person name="Montmayeur A."/>
            <person name="Murphy C."/>
            <person name="Neiman D."/>
            <person name="Pearson M."/>
            <person name="Priest M."/>
            <person name="Roberts A."/>
            <person name="Saif S."/>
            <person name="Shea T."/>
            <person name="Sisk P."/>
            <person name="Sykes S."/>
            <person name="Wortman J."/>
            <person name="Nusbaum C."/>
            <person name="Birren B."/>
        </authorList>
    </citation>
    <scope>NUCLEOTIDE SEQUENCE [LARGE SCALE GENOMIC DNA]</scope>
    <source>
        <strain evidence="6 7">VS20</strain>
    </source>
</reference>
<dbReference type="InParanoid" id="T0RGC4"/>
<name>T0RGC4_SAPDV</name>
<dbReference type="eggNOG" id="KOG0192">
    <property type="taxonomic scope" value="Eukaryota"/>
</dbReference>
<dbReference type="PANTHER" id="PTHR44329">
    <property type="entry name" value="SERINE/THREONINE-PROTEIN KINASE TNNI3K-RELATED"/>
    <property type="match status" value="1"/>
</dbReference>
<evidence type="ECO:0000313" key="7">
    <source>
        <dbReference type="Proteomes" id="UP000030762"/>
    </source>
</evidence>
<dbReference type="SMART" id="SM00364">
    <property type="entry name" value="LRR_BAC"/>
    <property type="match status" value="5"/>
</dbReference>
<keyword evidence="3" id="KW-1133">Transmembrane helix</keyword>
<organism evidence="6 7">
    <name type="scientific">Saprolegnia diclina (strain VS20)</name>
    <dbReference type="NCBI Taxonomy" id="1156394"/>
    <lineage>
        <taxon>Eukaryota</taxon>
        <taxon>Sar</taxon>
        <taxon>Stramenopiles</taxon>
        <taxon>Oomycota</taxon>
        <taxon>Saprolegniomycetes</taxon>
        <taxon>Saprolegniales</taxon>
        <taxon>Saprolegniaceae</taxon>
        <taxon>Saprolegnia</taxon>
    </lineage>
</organism>
<keyword evidence="3" id="KW-0812">Transmembrane</keyword>
<dbReference type="Proteomes" id="UP000030762">
    <property type="component" value="Unassembled WGS sequence"/>
</dbReference>
<evidence type="ECO:0000256" key="1">
    <source>
        <dbReference type="ARBA" id="ARBA00022614"/>
    </source>
</evidence>
<dbReference type="Pfam" id="PF00069">
    <property type="entry name" value="Pkinase"/>
    <property type="match status" value="1"/>
</dbReference>
<protein>
    <submittedName>
        <fullName evidence="6">TKL protein kinase</fullName>
    </submittedName>
</protein>
<dbReference type="STRING" id="1156394.T0RGC4"/>
<proteinExistence type="predicted"/>
<dbReference type="Gene3D" id="1.10.510.10">
    <property type="entry name" value="Transferase(Phosphotransferase) domain 1"/>
    <property type="match status" value="1"/>
</dbReference>
<dbReference type="InterPro" id="IPR001611">
    <property type="entry name" value="Leu-rich_rpt"/>
</dbReference>
<dbReference type="Gene3D" id="3.80.10.10">
    <property type="entry name" value="Ribonuclease Inhibitor"/>
    <property type="match status" value="1"/>
</dbReference>
<dbReference type="InterPro" id="IPR000719">
    <property type="entry name" value="Prot_kinase_dom"/>
</dbReference>
<accession>T0RGC4</accession>
<dbReference type="InterPro" id="IPR008271">
    <property type="entry name" value="Ser/Thr_kinase_AS"/>
</dbReference>
<dbReference type="SMART" id="SM00220">
    <property type="entry name" value="S_TKc"/>
    <property type="match status" value="1"/>
</dbReference>
<dbReference type="EMBL" id="JH767169">
    <property type="protein sequence ID" value="EQC31333.1"/>
    <property type="molecule type" value="Genomic_DNA"/>
</dbReference>
<keyword evidence="7" id="KW-1185">Reference proteome</keyword>
<dbReference type="OrthoDB" id="266138at2759"/>
<dbReference type="GO" id="GO:0004674">
    <property type="term" value="F:protein serine/threonine kinase activity"/>
    <property type="evidence" value="ECO:0007669"/>
    <property type="project" value="TreeGrafter"/>
</dbReference>
<dbReference type="InterPro" id="IPR032675">
    <property type="entry name" value="LRR_dom_sf"/>
</dbReference>
<dbReference type="PANTHER" id="PTHR44329:SF214">
    <property type="entry name" value="PROTEIN KINASE DOMAIN-CONTAINING PROTEIN"/>
    <property type="match status" value="1"/>
</dbReference>
<keyword evidence="1" id="KW-0433">Leucine-rich repeat</keyword>
<evidence type="ECO:0000256" key="4">
    <source>
        <dbReference type="SAM" id="SignalP"/>
    </source>
</evidence>
<dbReference type="InterPro" id="IPR051681">
    <property type="entry name" value="Ser/Thr_Kinases-Pseudokinases"/>
</dbReference>
<evidence type="ECO:0000256" key="3">
    <source>
        <dbReference type="SAM" id="Phobius"/>
    </source>
</evidence>
<feature type="signal peptide" evidence="4">
    <location>
        <begin position="1"/>
        <end position="16"/>
    </location>
</feature>
<feature type="chain" id="PRO_5004583965" evidence="4">
    <location>
        <begin position="17"/>
        <end position="749"/>
    </location>
</feature>